<comment type="subcellular location">
    <subcellularLocation>
        <location evidence="2">Cell membrane</location>
        <topology evidence="2">Multi-pass membrane protein</topology>
    </subcellularLocation>
    <subcellularLocation>
        <location evidence="1">Early endosome</location>
    </subcellularLocation>
</comment>
<dbReference type="GO" id="GO:0072679">
    <property type="term" value="P:thymocyte migration"/>
    <property type="evidence" value="ECO:0007669"/>
    <property type="project" value="TreeGrafter"/>
</dbReference>
<feature type="transmembrane region" description="Helical" evidence="15">
    <location>
        <begin position="267"/>
        <end position="289"/>
    </location>
</feature>
<feature type="transmembrane region" description="Helical" evidence="15">
    <location>
        <begin position="643"/>
        <end position="661"/>
    </location>
</feature>
<feature type="transmembrane region" description="Helical" evidence="15">
    <location>
        <begin position="610"/>
        <end position="631"/>
    </location>
</feature>
<evidence type="ECO:0000256" key="15">
    <source>
        <dbReference type="SAM" id="Phobius"/>
    </source>
</evidence>
<dbReference type="GO" id="GO:0019957">
    <property type="term" value="F:C-C chemokine binding"/>
    <property type="evidence" value="ECO:0007669"/>
    <property type="project" value="TreeGrafter"/>
</dbReference>
<feature type="transmembrane region" description="Helical" evidence="15">
    <location>
        <begin position="490"/>
        <end position="515"/>
    </location>
</feature>
<keyword evidence="4 13" id="KW-0812">Transmembrane</keyword>
<name>A0A9Q0Y5P1_9SAUR</name>
<keyword evidence="19" id="KW-1185">Reference proteome</keyword>
<dbReference type="InterPro" id="IPR001277">
    <property type="entry name" value="CXCR4/ACKR2"/>
</dbReference>
<evidence type="ECO:0000256" key="2">
    <source>
        <dbReference type="ARBA" id="ARBA00004651"/>
    </source>
</evidence>
<keyword evidence="12 13" id="KW-0807">Transducer</keyword>
<dbReference type="InterPro" id="IPR036259">
    <property type="entry name" value="MFS_trans_sf"/>
</dbReference>
<feature type="transmembrane region" description="Helical" evidence="15">
    <location>
        <begin position="435"/>
        <end position="458"/>
    </location>
</feature>
<dbReference type="OrthoDB" id="6499973at2759"/>
<dbReference type="PANTHER" id="PTHR10489">
    <property type="entry name" value="CELL ADHESION MOLECULE"/>
    <property type="match status" value="1"/>
</dbReference>
<dbReference type="PRINTS" id="PR00657">
    <property type="entry name" value="CCCHEMOKINER"/>
</dbReference>
<evidence type="ECO:0000256" key="6">
    <source>
        <dbReference type="ARBA" id="ARBA00022989"/>
    </source>
</evidence>
<feature type="region of interest" description="Disordered" evidence="14">
    <location>
        <begin position="1151"/>
        <end position="1191"/>
    </location>
</feature>
<dbReference type="InterPro" id="IPR020846">
    <property type="entry name" value="MFS_dom"/>
</dbReference>
<dbReference type="PROSITE" id="PS50262">
    <property type="entry name" value="G_PROTEIN_RECEP_F1_2"/>
    <property type="match status" value="1"/>
</dbReference>
<feature type="compositionally biased region" description="Polar residues" evidence="14">
    <location>
        <begin position="1161"/>
        <end position="1177"/>
    </location>
</feature>
<evidence type="ECO:0000256" key="1">
    <source>
        <dbReference type="ARBA" id="ARBA00004412"/>
    </source>
</evidence>
<reference evidence="18" key="1">
    <citation type="journal article" date="2023" name="DNA Res.">
        <title>Chromosome-level genome assembly of Phrynocephalus forsythii using third-generation DNA sequencing and Hi-C analysis.</title>
        <authorList>
            <person name="Qi Y."/>
            <person name="Zhao W."/>
            <person name="Zhao Y."/>
            <person name="Niu C."/>
            <person name="Cao S."/>
            <person name="Zhang Y."/>
        </authorList>
    </citation>
    <scope>NUCLEOTIDE SEQUENCE</scope>
    <source>
        <tissue evidence="18">Muscle</tissue>
    </source>
</reference>
<dbReference type="Pfam" id="PF00001">
    <property type="entry name" value="7tm_1"/>
    <property type="match status" value="1"/>
</dbReference>
<organism evidence="18 19">
    <name type="scientific">Phrynocephalus forsythii</name>
    <dbReference type="NCBI Taxonomy" id="171643"/>
    <lineage>
        <taxon>Eukaryota</taxon>
        <taxon>Metazoa</taxon>
        <taxon>Chordata</taxon>
        <taxon>Craniata</taxon>
        <taxon>Vertebrata</taxon>
        <taxon>Euteleostomi</taxon>
        <taxon>Lepidosauria</taxon>
        <taxon>Squamata</taxon>
        <taxon>Bifurcata</taxon>
        <taxon>Unidentata</taxon>
        <taxon>Episquamata</taxon>
        <taxon>Toxicofera</taxon>
        <taxon>Iguania</taxon>
        <taxon>Acrodonta</taxon>
        <taxon>Agamidae</taxon>
        <taxon>Agaminae</taxon>
        <taxon>Phrynocephalus</taxon>
    </lineage>
</organism>
<comment type="caution">
    <text evidence="18">The sequence shown here is derived from an EMBL/GenBank/DDBJ whole genome shotgun (WGS) entry which is preliminary data.</text>
</comment>
<accession>A0A9Q0Y5P1</accession>
<keyword evidence="9" id="KW-1015">Disulfide bond</keyword>
<dbReference type="GO" id="GO:0007204">
    <property type="term" value="P:positive regulation of cytosolic calcium ion concentration"/>
    <property type="evidence" value="ECO:0007669"/>
    <property type="project" value="TreeGrafter"/>
</dbReference>
<dbReference type="GO" id="GO:0005769">
    <property type="term" value="C:early endosome"/>
    <property type="evidence" value="ECO:0007669"/>
    <property type="project" value="UniProtKB-SubCell"/>
</dbReference>
<dbReference type="InterPro" id="IPR000276">
    <property type="entry name" value="GPCR_Rhodpsn"/>
</dbReference>
<dbReference type="GO" id="GO:0016493">
    <property type="term" value="F:C-C chemokine receptor activity"/>
    <property type="evidence" value="ECO:0007669"/>
    <property type="project" value="TreeGrafter"/>
</dbReference>
<feature type="compositionally biased region" description="Acidic residues" evidence="14">
    <location>
        <begin position="1041"/>
        <end position="1051"/>
    </location>
</feature>
<feature type="transmembrane region" description="Helical" evidence="15">
    <location>
        <begin position="732"/>
        <end position="755"/>
    </location>
</feature>
<dbReference type="InterPro" id="IPR000355">
    <property type="entry name" value="Chemokine_rcpt"/>
</dbReference>
<keyword evidence="6 15" id="KW-1133">Transmembrane helix</keyword>
<dbReference type="GO" id="GO:0022857">
    <property type="term" value="F:transmembrane transporter activity"/>
    <property type="evidence" value="ECO:0007669"/>
    <property type="project" value="InterPro"/>
</dbReference>
<dbReference type="FunFam" id="1.20.1070.10:FF:000035">
    <property type="entry name" value="C-C chemokine receptor type 6"/>
    <property type="match status" value="1"/>
</dbReference>
<sequence>MTALARLCGLPFLLGKYQKCTSPLETSTDYFYGTDFYAQIVSPCNKDEVRNFTKAFLPVAYSLICVVGLVGNIFVVMTFALYKKSDSMTDVCLCNMAIVDILFVLTLPFWAVTYALDEWIFGNFICKLVKGIYAINFNCGMLLLACISMDRYLAIVQATKSFRFRSKTVTHSKVICVAVWASSILISTSTFMFSESYTFSVNETKHICEHKFSQEATVVWKLVIVILQLFFGFFLPVLFMLFCYAFIIKTLVQAQNSKRSKAIRAIVSIVVVFFLCQVPYNMVLLVTAATMGRRDKDCKDEMQIDYAKYTTEALAFFHCCMNPVLYAFIGVKFRNYFFKIMANLFCGRYWFPIMCPFNSIRTMMEMGRRRLRRTWTLDEIRKDASFLYPPPDGGWGWVVVLAASIISLFVSGFHSAFGVYMLPLLQAFESTNSKIAWIGSVSYAFIMIFGPVSGKLLVKHGAIKVAIIGALVVMFGMVCSSYTYDLRVLFLTQGIIVGIGSSLASTPGLIMVSLYFTTKRSFATGIVMAGGAAGTFVQNKLHQYLIDKLGWRVSLRVYSGILTICIFAGFAYKPLQKHRAHPSVVEKFKTSPLRGFIVDLSLWKDRIFEVWVSALGLAKFGFFIPFVHMIKLAGDLGIPPDDASYIMVGIGVSSMISCLIFGKLCDIEKIDRLYLNQASILSVGVVYFIIPYCTTFASLVAICSLLGFVDSGNYVLLPVLTFDLMGEEKMPVAWGFMMAVNAISCFGPPFAGAMYDIYGSYTIGFVVTGVGNIAAASILAFIPWLKNEARQSKKNYLNASVCEITKTIVPWQSPTPSLGSLTSSYTKSVQVSPEGSTSELSKINMKAIKSILKSDTTSCRGSISERGAPTPQRRTERAGSIGAAQTDRRASEQIESKTSLRGQPTPEVAGPDVAFLPHDSSEHIPERKEEGVTITLYDYAAYQEQRRTSITELRPVEERVAPQEEVPEAAPSEPIKQVEQLPYRKEVVFIDDYKVEDEEEEEEETERPTDLAAVEELPTPEAIRQVERPPHRKEYGVTFLDEYEGEEEEGASDLRPRKAPLKSEAPVPSVQTGRVPHRKEDGVAFVDEYDSDDDIFESATDLMPMEGPFKSEAPARAKTKKQMPSILHRKEDGVAFLDDFDIIEDEHLKTASGMRPMLQPSWKSEASRQGKSTGQMRSTHRKEDGVAFLDDYDSDDDDGIFESATDLMPMQEWFKSDTPAHAKRKKPMPPIPHRKEDGVAFLDDYDSDDGSFESATDLTPMQELFKSDTLAHAKHKKPMPPVLHRKEDGLAFLEDIGNSQQEQLDSAAALGPAEDVDTEREALVENEASASIKGAEHVPCQKEDPVTFDAAQDDNEQSEEKQSE</sequence>
<feature type="transmembrane region" description="Helical" evidence="15">
    <location>
        <begin position="522"/>
        <end position="541"/>
    </location>
</feature>
<evidence type="ECO:0000256" key="13">
    <source>
        <dbReference type="RuleBase" id="RU000688"/>
    </source>
</evidence>
<feature type="transmembrane region" description="Helical" evidence="15">
    <location>
        <begin position="761"/>
        <end position="785"/>
    </location>
</feature>
<evidence type="ECO:0000256" key="14">
    <source>
        <dbReference type="SAM" id="MobiDB-lite"/>
    </source>
</evidence>
<dbReference type="InterPro" id="IPR011701">
    <property type="entry name" value="MFS"/>
</dbReference>
<dbReference type="EMBL" id="JAPFRF010000002">
    <property type="protein sequence ID" value="KAJ7342196.1"/>
    <property type="molecule type" value="Genomic_DNA"/>
</dbReference>
<keyword evidence="5" id="KW-0967">Endosome</keyword>
<dbReference type="Proteomes" id="UP001142489">
    <property type="component" value="Unassembled WGS sequence"/>
</dbReference>
<feature type="region of interest" description="Disordered" evidence="14">
    <location>
        <begin position="1102"/>
        <end position="1126"/>
    </location>
</feature>
<evidence type="ECO:0000256" key="3">
    <source>
        <dbReference type="ARBA" id="ARBA00022475"/>
    </source>
</evidence>
<evidence type="ECO:0000256" key="10">
    <source>
        <dbReference type="ARBA" id="ARBA00023170"/>
    </source>
</evidence>
<dbReference type="InterPro" id="IPR017452">
    <property type="entry name" value="GPCR_Rhodpsn_7TM"/>
</dbReference>
<keyword evidence="3" id="KW-1003">Cell membrane</keyword>
<evidence type="ECO:0000259" key="16">
    <source>
        <dbReference type="PROSITE" id="PS50262"/>
    </source>
</evidence>
<dbReference type="SUPFAM" id="SSF103473">
    <property type="entry name" value="MFS general substrate transporter"/>
    <property type="match status" value="1"/>
</dbReference>
<feature type="transmembrane region" description="Helical" evidence="15">
    <location>
        <begin position="59"/>
        <end position="81"/>
    </location>
</feature>
<evidence type="ECO:0000256" key="7">
    <source>
        <dbReference type="ARBA" id="ARBA00023040"/>
    </source>
</evidence>
<dbReference type="PROSITE" id="PS00237">
    <property type="entry name" value="G_PROTEIN_RECEP_F1_1"/>
    <property type="match status" value="1"/>
</dbReference>
<keyword evidence="8 15" id="KW-0472">Membrane</keyword>
<evidence type="ECO:0000256" key="8">
    <source>
        <dbReference type="ARBA" id="ARBA00023136"/>
    </source>
</evidence>
<feature type="compositionally biased region" description="Basic and acidic residues" evidence="14">
    <location>
        <begin position="1024"/>
        <end position="1035"/>
    </location>
</feature>
<gene>
    <name evidence="18" type="ORF">JRQ81_009641</name>
</gene>
<keyword evidence="7 13" id="KW-0297">G-protein coupled receptor</keyword>
<dbReference type="GO" id="GO:0060326">
    <property type="term" value="P:cell chemotaxis"/>
    <property type="evidence" value="ECO:0007669"/>
    <property type="project" value="TreeGrafter"/>
</dbReference>
<feature type="transmembrane region" description="Helical" evidence="15">
    <location>
        <begin position="222"/>
        <end position="247"/>
    </location>
</feature>
<feature type="region of interest" description="Disordered" evidence="14">
    <location>
        <begin position="1211"/>
        <end position="1236"/>
    </location>
</feature>
<evidence type="ECO:0000256" key="9">
    <source>
        <dbReference type="ARBA" id="ARBA00023157"/>
    </source>
</evidence>
<protein>
    <submittedName>
        <fullName evidence="18">Uncharacterized protein</fullName>
    </submittedName>
</protein>
<feature type="transmembrane region" description="Helical" evidence="15">
    <location>
        <begin position="309"/>
        <end position="331"/>
    </location>
</feature>
<evidence type="ECO:0000256" key="12">
    <source>
        <dbReference type="ARBA" id="ARBA00023224"/>
    </source>
</evidence>
<keyword evidence="11" id="KW-0325">Glycoprotein</keyword>
<dbReference type="PRINTS" id="PR00645">
    <property type="entry name" value="CXCCHMKINER4"/>
</dbReference>
<keyword evidence="10 13" id="KW-0675">Receptor</keyword>
<feature type="compositionally biased region" description="Acidic residues" evidence="14">
    <location>
        <begin position="994"/>
        <end position="1005"/>
    </location>
</feature>
<dbReference type="Gene3D" id="1.20.1070.10">
    <property type="entry name" value="Rhodopsin 7-helix transmembrane proteins"/>
    <property type="match status" value="1"/>
</dbReference>
<dbReference type="PROSITE" id="PS50850">
    <property type="entry name" value="MFS"/>
    <property type="match status" value="1"/>
</dbReference>
<feature type="transmembrane region" description="Helical" evidence="15">
    <location>
        <begin position="174"/>
        <end position="193"/>
    </location>
</feature>
<feature type="region of interest" description="Disordered" evidence="14">
    <location>
        <begin position="1297"/>
        <end position="1364"/>
    </location>
</feature>
<dbReference type="GO" id="GO:0009897">
    <property type="term" value="C:external side of plasma membrane"/>
    <property type="evidence" value="ECO:0007669"/>
    <property type="project" value="TreeGrafter"/>
</dbReference>
<feature type="domain" description="Major facilitator superfamily (MFS) profile" evidence="17">
    <location>
        <begin position="400"/>
        <end position="786"/>
    </location>
</feature>
<feature type="transmembrane region" description="Helical" evidence="15">
    <location>
        <begin position="553"/>
        <end position="572"/>
    </location>
</feature>
<feature type="region of interest" description="Disordered" evidence="14">
    <location>
        <begin position="857"/>
        <end position="911"/>
    </location>
</feature>
<dbReference type="GO" id="GO:2000510">
    <property type="term" value="P:positive regulation of dendritic cell chemotaxis"/>
    <property type="evidence" value="ECO:0007669"/>
    <property type="project" value="TreeGrafter"/>
</dbReference>
<evidence type="ECO:0000259" key="17">
    <source>
        <dbReference type="PROSITE" id="PS50850"/>
    </source>
</evidence>
<evidence type="ECO:0000313" key="19">
    <source>
        <dbReference type="Proteomes" id="UP001142489"/>
    </source>
</evidence>
<feature type="region of interest" description="Disordered" evidence="14">
    <location>
        <begin position="994"/>
        <end position="1090"/>
    </location>
</feature>
<dbReference type="SUPFAM" id="SSF81321">
    <property type="entry name" value="Family A G protein-coupled receptor-like"/>
    <property type="match status" value="1"/>
</dbReference>
<dbReference type="GO" id="GO:0019722">
    <property type="term" value="P:calcium-mediated signaling"/>
    <property type="evidence" value="ECO:0007669"/>
    <property type="project" value="TreeGrafter"/>
</dbReference>
<dbReference type="CDD" id="cd17352">
    <property type="entry name" value="MFS_MCT_SLC16"/>
    <property type="match status" value="1"/>
</dbReference>
<dbReference type="CDD" id="cd15172">
    <property type="entry name" value="7tmA_CCR6"/>
    <property type="match status" value="1"/>
</dbReference>
<evidence type="ECO:0000256" key="4">
    <source>
        <dbReference type="ARBA" id="ARBA00022692"/>
    </source>
</evidence>
<feature type="transmembrane region" description="Helical" evidence="15">
    <location>
        <begin position="465"/>
        <end position="484"/>
    </location>
</feature>
<feature type="transmembrane region" description="Helical" evidence="15">
    <location>
        <begin position="395"/>
        <end position="423"/>
    </location>
</feature>
<feature type="transmembrane region" description="Helical" evidence="15">
    <location>
        <begin position="132"/>
        <end position="153"/>
    </location>
</feature>
<proteinExistence type="inferred from homology"/>
<dbReference type="Gene3D" id="1.20.1250.20">
    <property type="entry name" value="MFS general substrate transporter like domains"/>
    <property type="match status" value="2"/>
</dbReference>
<comment type="similarity">
    <text evidence="13">Belongs to the G-protein coupled receptor 1 family.</text>
</comment>
<dbReference type="GO" id="GO:0006955">
    <property type="term" value="P:immune response"/>
    <property type="evidence" value="ECO:0007669"/>
    <property type="project" value="TreeGrafter"/>
</dbReference>
<dbReference type="InterPro" id="IPR050119">
    <property type="entry name" value="CCR1-9-like"/>
</dbReference>
<feature type="domain" description="G-protein coupled receptors family 1 profile" evidence="16">
    <location>
        <begin position="71"/>
        <end position="326"/>
    </location>
</feature>
<feature type="transmembrane region" description="Helical" evidence="15">
    <location>
        <begin position="93"/>
        <end position="112"/>
    </location>
</feature>
<feature type="compositionally biased region" description="Basic and acidic residues" evidence="14">
    <location>
        <begin position="1334"/>
        <end position="1345"/>
    </location>
</feature>
<evidence type="ECO:0000313" key="18">
    <source>
        <dbReference type="EMBL" id="KAJ7342196.1"/>
    </source>
</evidence>
<dbReference type="Pfam" id="PF07690">
    <property type="entry name" value="MFS_1"/>
    <property type="match status" value="1"/>
</dbReference>
<evidence type="ECO:0000256" key="5">
    <source>
        <dbReference type="ARBA" id="ARBA00022753"/>
    </source>
</evidence>
<dbReference type="PRINTS" id="PR00237">
    <property type="entry name" value="GPCRRHODOPSN"/>
</dbReference>
<evidence type="ECO:0000256" key="11">
    <source>
        <dbReference type="ARBA" id="ARBA00023180"/>
    </source>
</evidence>
<dbReference type="PANTHER" id="PTHR10489:SF611">
    <property type="entry name" value="C-C CHEMOKINE RECEPTOR TYPE 6"/>
    <property type="match status" value="1"/>
</dbReference>
<feature type="compositionally biased region" description="Basic and acidic residues" evidence="14">
    <location>
        <begin position="886"/>
        <end position="895"/>
    </location>
</feature>